<dbReference type="GO" id="GO:0019464">
    <property type="term" value="P:glycine decarboxylation via glycine cleavage system"/>
    <property type="evidence" value="ECO:0007669"/>
    <property type="project" value="UniProtKB-UniRule"/>
</dbReference>
<dbReference type="HAMAP" id="MF_00712">
    <property type="entry name" value="GcvPA"/>
    <property type="match status" value="1"/>
</dbReference>
<dbReference type="NCBIfam" id="NF001696">
    <property type="entry name" value="PRK00451.1"/>
    <property type="match status" value="1"/>
</dbReference>
<dbReference type="PIRSF" id="PIRSF006815">
    <property type="entry name" value="GcvPA"/>
    <property type="match status" value="1"/>
</dbReference>
<dbReference type="Gene3D" id="3.40.640.10">
    <property type="entry name" value="Type I PLP-dependent aspartate aminotransferase-like (Major domain)"/>
    <property type="match status" value="1"/>
</dbReference>
<dbReference type="OrthoDB" id="9771867at2"/>
<dbReference type="HOGENOM" id="CLU_004620_0_2_0"/>
<evidence type="ECO:0000259" key="5">
    <source>
        <dbReference type="Pfam" id="PF02347"/>
    </source>
</evidence>
<evidence type="ECO:0000313" key="7">
    <source>
        <dbReference type="Proteomes" id="UP000008922"/>
    </source>
</evidence>
<comment type="similarity">
    <text evidence="4">Belongs to the GcvP family. N-terminal subunit subfamily.</text>
</comment>
<dbReference type="InterPro" id="IPR049315">
    <property type="entry name" value="GDC-P_N"/>
</dbReference>
<evidence type="ECO:0000256" key="1">
    <source>
        <dbReference type="ARBA" id="ARBA00003788"/>
    </source>
</evidence>
<dbReference type="KEGG" id="atm:ANT_16790"/>
<dbReference type="eggNOG" id="COG0403">
    <property type="taxonomic scope" value="Bacteria"/>
</dbReference>
<dbReference type="CDD" id="cd00613">
    <property type="entry name" value="GDC-P"/>
    <property type="match status" value="1"/>
</dbReference>
<dbReference type="InParanoid" id="E8N5J1"/>
<dbReference type="GO" id="GO:0009116">
    <property type="term" value="P:nucleoside metabolic process"/>
    <property type="evidence" value="ECO:0007669"/>
    <property type="project" value="InterPro"/>
</dbReference>
<dbReference type="AlphaFoldDB" id="E8N5J1"/>
<accession>E8N5J1</accession>
<protein>
    <recommendedName>
        <fullName evidence="4">Probable glycine dehydrogenase (decarboxylating) subunit 1</fullName>
        <ecNumber evidence="4">1.4.4.2</ecNumber>
    </recommendedName>
    <alternativeName>
        <fullName evidence="4">Glycine cleavage system P-protein subunit 1</fullName>
    </alternativeName>
    <alternativeName>
        <fullName evidence="4">Glycine decarboxylase subunit 1</fullName>
    </alternativeName>
    <alternativeName>
        <fullName evidence="4">Glycine dehydrogenase (aminomethyl-transferring) subunit 1</fullName>
    </alternativeName>
</protein>
<dbReference type="PANTHER" id="PTHR42806">
    <property type="entry name" value="GLYCINE CLEAVAGE SYSTEM P-PROTEIN"/>
    <property type="match status" value="1"/>
</dbReference>
<reference evidence="6 7" key="1">
    <citation type="submission" date="2010-12" db="EMBL/GenBank/DDBJ databases">
        <title>Whole genome sequence of Anaerolinea thermophila UNI-1.</title>
        <authorList>
            <person name="Narita-Yamada S."/>
            <person name="Kishi E."/>
            <person name="Watanabe Y."/>
            <person name="Takasaki K."/>
            <person name="Ankai A."/>
            <person name="Oguchi A."/>
            <person name="Fukui S."/>
            <person name="Takahashi M."/>
            <person name="Yashiro I."/>
            <person name="Hosoyama A."/>
            <person name="Sekiguchi Y."/>
            <person name="Hanada S."/>
            <person name="Fujita N."/>
        </authorList>
    </citation>
    <scope>NUCLEOTIDE SEQUENCE [LARGE SCALE GENOMIC DNA]</scope>
    <source>
        <strain evidence="7">DSM 14523 / JCM 11388 / NBRC 100420 / UNI-1</strain>
    </source>
</reference>
<dbReference type="GO" id="GO:0004375">
    <property type="term" value="F:glycine dehydrogenase (decarboxylating) activity"/>
    <property type="evidence" value="ECO:0007669"/>
    <property type="project" value="UniProtKB-EC"/>
</dbReference>
<dbReference type="STRING" id="926569.ANT_16790"/>
<dbReference type="SUPFAM" id="SSF53383">
    <property type="entry name" value="PLP-dependent transferases"/>
    <property type="match status" value="1"/>
</dbReference>
<feature type="domain" description="Glycine cleavage system P-protein N-terminal" evidence="5">
    <location>
        <begin position="2"/>
        <end position="444"/>
    </location>
</feature>
<organism evidence="6 7">
    <name type="scientific">Anaerolinea thermophila (strain DSM 14523 / JCM 11388 / NBRC 100420 / UNI-1)</name>
    <dbReference type="NCBI Taxonomy" id="926569"/>
    <lineage>
        <taxon>Bacteria</taxon>
        <taxon>Bacillati</taxon>
        <taxon>Chloroflexota</taxon>
        <taxon>Anaerolineae</taxon>
        <taxon>Anaerolineales</taxon>
        <taxon>Anaerolineaceae</taxon>
        <taxon>Anaerolinea</taxon>
    </lineage>
</organism>
<dbReference type="FunCoup" id="E8N5J1">
    <property type="interactions" value="62"/>
</dbReference>
<evidence type="ECO:0000256" key="4">
    <source>
        <dbReference type="HAMAP-Rule" id="MF_00712"/>
    </source>
</evidence>
<evidence type="ECO:0000256" key="3">
    <source>
        <dbReference type="ARBA" id="ARBA00049026"/>
    </source>
</evidence>
<dbReference type="InterPro" id="IPR015421">
    <property type="entry name" value="PyrdxlP-dep_Trfase_major"/>
</dbReference>
<comment type="catalytic activity">
    <reaction evidence="3 4">
        <text>N(6)-[(R)-lipoyl]-L-lysyl-[glycine-cleavage complex H protein] + glycine + H(+) = N(6)-[(R)-S(8)-aminomethyldihydrolipoyl]-L-lysyl-[glycine-cleavage complex H protein] + CO2</text>
        <dbReference type="Rhea" id="RHEA:24304"/>
        <dbReference type="Rhea" id="RHEA-COMP:10494"/>
        <dbReference type="Rhea" id="RHEA-COMP:10495"/>
        <dbReference type="ChEBI" id="CHEBI:15378"/>
        <dbReference type="ChEBI" id="CHEBI:16526"/>
        <dbReference type="ChEBI" id="CHEBI:57305"/>
        <dbReference type="ChEBI" id="CHEBI:83099"/>
        <dbReference type="ChEBI" id="CHEBI:83143"/>
        <dbReference type="EC" id="1.4.4.2"/>
    </reaction>
</comment>
<comment type="function">
    <text evidence="1 4">The glycine cleavage system catalyzes the degradation of glycine. The P protein binds the alpha-amino group of glycine through its pyridoxal phosphate cofactor; CO(2) is released and the remaining methylamine moiety is then transferred to the lipoamide cofactor of the H protein.</text>
</comment>
<dbReference type="RefSeq" id="WP_013560084.1">
    <property type="nucleotide sequence ID" value="NC_014960.1"/>
</dbReference>
<keyword evidence="2 4" id="KW-0560">Oxidoreductase</keyword>
<evidence type="ECO:0000313" key="6">
    <source>
        <dbReference type="EMBL" id="BAJ63705.1"/>
    </source>
</evidence>
<dbReference type="Pfam" id="PF02347">
    <property type="entry name" value="GDC-P"/>
    <property type="match status" value="1"/>
</dbReference>
<dbReference type="Gene3D" id="3.90.1150.10">
    <property type="entry name" value="Aspartate Aminotransferase, domain 1"/>
    <property type="match status" value="1"/>
</dbReference>
<dbReference type="InterPro" id="IPR015422">
    <property type="entry name" value="PyrdxlP-dep_Trfase_small"/>
</dbReference>
<sequence length="451" mass="49583">MFVPNADPDREAMLKTIGVERIEDLFTDVPEGYRFPKLNLPEALSEMEAYAHLSELAQANSSVRDLTCFLGAGAYHHYIPAVVDAIIQRGEFLTAYTPYQPEVSQGTLQAIFEYQSLMALLTGMEVCNASHYDGATAAAEAVIMAYHHFRGKRTKVLVSHALHPQYRATIRTYMQGYTQLTITGDECTDCDPLAGPEVLLRAIDTNTALVIVQYPDFLGRIYDYTELANTAHQAGALFAIAVNPIALGLLKPPGEFGADIVIGEGQPLGIPLSFGGPYLGIFATRKEFVRKIAGRLVGETVDQDGKRAYVLTLTAREQHIRREKATSNICSNQGLMALASTVYLSLLGKQGLRQVAELCYQKAHYAADLISQIPGYTVCSNAPFFHEFVVCCPKPVSEINQALLEYGILGGFDLSTDYPGLKNAMLIAVTEMNTREEIETLRDVLEDISHE</sequence>
<dbReference type="InterPro" id="IPR015424">
    <property type="entry name" value="PyrdxlP-dep_Trfase"/>
</dbReference>
<name>E8N5J1_ANATU</name>
<comment type="subunit">
    <text evidence="4">The glycine cleavage system is composed of four proteins: P, T, L and H. In this organism, the P 'protein' is a heterodimer of two subunits.</text>
</comment>
<gene>
    <name evidence="4 6" type="primary">gcvPA</name>
    <name evidence="6" type="ordered locus">ANT_16790</name>
</gene>
<proteinExistence type="inferred from homology"/>
<keyword evidence="7" id="KW-1185">Reference proteome</keyword>
<dbReference type="PANTHER" id="PTHR42806:SF1">
    <property type="entry name" value="GLYCINE DEHYDROGENASE (DECARBOXYLATING)"/>
    <property type="match status" value="1"/>
</dbReference>
<dbReference type="EC" id="1.4.4.2" evidence="4"/>
<dbReference type="EMBL" id="AP012029">
    <property type="protein sequence ID" value="BAJ63705.1"/>
    <property type="molecule type" value="Genomic_DNA"/>
</dbReference>
<dbReference type="InterPro" id="IPR020581">
    <property type="entry name" value="GDC_P"/>
</dbReference>
<dbReference type="Proteomes" id="UP000008922">
    <property type="component" value="Chromosome"/>
</dbReference>
<dbReference type="InterPro" id="IPR023010">
    <property type="entry name" value="GcvPA"/>
</dbReference>
<evidence type="ECO:0000256" key="2">
    <source>
        <dbReference type="ARBA" id="ARBA00023002"/>
    </source>
</evidence>